<protein>
    <submittedName>
        <fullName evidence="12">Protein transport protein Sec31A-like isoform X3</fullName>
    </submittedName>
</protein>
<dbReference type="InterPro" id="IPR040251">
    <property type="entry name" value="SEC31-like"/>
</dbReference>
<keyword evidence="11" id="KW-1185">Reference proteome</keyword>
<evidence type="ECO:0000313" key="12">
    <source>
        <dbReference type="RefSeq" id="XP_013918694.1"/>
    </source>
</evidence>
<evidence type="ECO:0000256" key="4">
    <source>
        <dbReference type="ARBA" id="ARBA00022490"/>
    </source>
</evidence>
<evidence type="ECO:0000256" key="1">
    <source>
        <dbReference type="ARBA" id="ARBA00004299"/>
    </source>
</evidence>
<comment type="function">
    <text evidence="9">Component of the coat protein complex II (COPII) which promotes the formation of transport vesicles from the endoplasmic reticulum (ER). The coat has two main functions, the physical deformation of the endoplasmic reticulum membrane into vesicles and the selection of cargo molecules.</text>
</comment>
<evidence type="ECO:0000256" key="10">
    <source>
        <dbReference type="SAM" id="MobiDB-lite"/>
    </source>
</evidence>
<evidence type="ECO:0000313" key="11">
    <source>
        <dbReference type="Proteomes" id="UP000504617"/>
    </source>
</evidence>
<keyword evidence="8" id="KW-0968">Cytoplasmic vesicle</keyword>
<comment type="subcellular location">
    <subcellularLocation>
        <location evidence="1">Cytoplasmic vesicle</location>
        <location evidence="1">COPII-coated vesicle membrane</location>
        <topology evidence="1">Peripheral membrane protein</topology>
        <orientation evidence="1">Cytoplasmic side</orientation>
    </subcellularLocation>
    <subcellularLocation>
        <location evidence="2">Endoplasmic reticulum membrane</location>
        <topology evidence="2">Peripheral membrane protein</topology>
    </subcellularLocation>
</comment>
<keyword evidence="3" id="KW-0813">Transport</keyword>
<organism evidence="11 12">
    <name type="scientific">Thamnophis sirtalis</name>
    <dbReference type="NCBI Taxonomy" id="35019"/>
    <lineage>
        <taxon>Eukaryota</taxon>
        <taxon>Metazoa</taxon>
        <taxon>Chordata</taxon>
        <taxon>Craniata</taxon>
        <taxon>Vertebrata</taxon>
        <taxon>Euteleostomi</taxon>
        <taxon>Lepidosauria</taxon>
        <taxon>Squamata</taxon>
        <taxon>Bifurcata</taxon>
        <taxon>Unidentata</taxon>
        <taxon>Episquamata</taxon>
        <taxon>Toxicofera</taxon>
        <taxon>Serpentes</taxon>
        <taxon>Colubroidea</taxon>
        <taxon>Colubridae</taxon>
        <taxon>Natricinae</taxon>
        <taxon>Thamnophis</taxon>
    </lineage>
</organism>
<dbReference type="GO" id="GO:0005198">
    <property type="term" value="F:structural molecule activity"/>
    <property type="evidence" value="ECO:0007669"/>
    <property type="project" value="TreeGrafter"/>
</dbReference>
<dbReference type="GO" id="GO:0070971">
    <property type="term" value="C:endoplasmic reticulum exit site"/>
    <property type="evidence" value="ECO:0007669"/>
    <property type="project" value="TreeGrafter"/>
</dbReference>
<evidence type="ECO:0000256" key="7">
    <source>
        <dbReference type="ARBA" id="ARBA00023136"/>
    </source>
</evidence>
<dbReference type="Proteomes" id="UP000504617">
    <property type="component" value="Unplaced"/>
</dbReference>
<proteinExistence type="predicted"/>
<dbReference type="OrthoDB" id="542917at2759"/>
<evidence type="ECO:0000256" key="3">
    <source>
        <dbReference type="ARBA" id="ARBA00022448"/>
    </source>
</evidence>
<evidence type="ECO:0000256" key="5">
    <source>
        <dbReference type="ARBA" id="ARBA00022574"/>
    </source>
</evidence>
<evidence type="ECO:0000256" key="9">
    <source>
        <dbReference type="ARBA" id="ARBA00025471"/>
    </source>
</evidence>
<keyword evidence="6" id="KW-0677">Repeat</keyword>
<dbReference type="FunFam" id="1.20.940.10:FF:000001">
    <property type="entry name" value="Protein transport protein Sec31A isoform A"/>
    <property type="match status" value="1"/>
</dbReference>
<keyword evidence="7" id="KW-0472">Membrane</keyword>
<dbReference type="PROSITE" id="PS51257">
    <property type="entry name" value="PROKAR_LIPOPROTEIN"/>
    <property type="match status" value="1"/>
</dbReference>
<dbReference type="PANTHER" id="PTHR13923:SF23">
    <property type="entry name" value="PROTEIN TRANSPORT PROTEIN SEC31A"/>
    <property type="match status" value="1"/>
</dbReference>
<sequence length="312" mass="34418">MRELRSERFTSATGLLLGCPSRRNFSVSRSPLPFLPQRDNPPPPPGFIMQKDLNPHMPPHHQPAHPDYNMYTRQPCPQRPQNGWNDPPALSRAGKKKKVPDSFLPPVPITAPIMSPLSDPQAQLQQPPTSAPPPTQVPFQPSHLPPGQPGLQNPFQNVPPPGVQTIMTPSVSASSMEGAPGAPTGNAMQHMQSLPTEKITKKPIPEEHLILKTTFEALIQKCLSSATDPQTKRKLDDANKRLEFLYDKLRDQTLSPMIINGLHNIARSIETRNYAEGLNIHTHIVTTSNFSETSAFMPVLKVVLTQANKLGV</sequence>
<dbReference type="AlphaFoldDB" id="A0A6I9XRK9"/>
<feature type="region of interest" description="Disordered" evidence="10">
    <location>
        <begin position="29"/>
        <end position="154"/>
    </location>
</feature>
<reference evidence="12" key="1">
    <citation type="submission" date="2025-08" db="UniProtKB">
        <authorList>
            <consortium name="RefSeq"/>
        </authorList>
    </citation>
    <scope>IDENTIFICATION</scope>
    <source>
        <tissue evidence="12">Skeletal muscle</tissue>
    </source>
</reference>
<dbReference type="GO" id="GO:0030127">
    <property type="term" value="C:COPII vesicle coat"/>
    <property type="evidence" value="ECO:0007669"/>
    <property type="project" value="TreeGrafter"/>
</dbReference>
<evidence type="ECO:0000256" key="8">
    <source>
        <dbReference type="ARBA" id="ARBA00023329"/>
    </source>
</evidence>
<dbReference type="GO" id="GO:0090110">
    <property type="term" value="P:COPII-coated vesicle cargo loading"/>
    <property type="evidence" value="ECO:0007669"/>
    <property type="project" value="TreeGrafter"/>
</dbReference>
<keyword evidence="5" id="KW-0853">WD repeat</keyword>
<name>A0A6I9XRK9_9SAUR</name>
<dbReference type="GeneID" id="106546361"/>
<dbReference type="GO" id="GO:0007029">
    <property type="term" value="P:endoplasmic reticulum organization"/>
    <property type="evidence" value="ECO:0007669"/>
    <property type="project" value="TreeGrafter"/>
</dbReference>
<keyword evidence="4" id="KW-0963">Cytoplasm</keyword>
<accession>A0A6I9XRK9</accession>
<dbReference type="GO" id="GO:0005789">
    <property type="term" value="C:endoplasmic reticulum membrane"/>
    <property type="evidence" value="ECO:0007669"/>
    <property type="project" value="UniProtKB-SubCell"/>
</dbReference>
<dbReference type="RefSeq" id="XP_013918694.1">
    <property type="nucleotide sequence ID" value="XM_014063219.1"/>
</dbReference>
<gene>
    <name evidence="12" type="primary">LOC106546361</name>
</gene>
<evidence type="ECO:0000256" key="2">
    <source>
        <dbReference type="ARBA" id="ARBA00004406"/>
    </source>
</evidence>
<dbReference type="PANTHER" id="PTHR13923">
    <property type="entry name" value="SEC31-RELATED PROTEIN"/>
    <property type="match status" value="1"/>
</dbReference>
<dbReference type="Gene3D" id="1.20.940.10">
    <property type="entry name" value="Functional domain of the splicing factor Prp18"/>
    <property type="match status" value="1"/>
</dbReference>
<evidence type="ECO:0000256" key="6">
    <source>
        <dbReference type="ARBA" id="ARBA00022737"/>
    </source>
</evidence>